<evidence type="ECO:0000256" key="2">
    <source>
        <dbReference type="ARBA" id="ARBA00022448"/>
    </source>
</evidence>
<keyword evidence="2 15" id="KW-0813">Transport</keyword>
<evidence type="ECO:0000313" key="19">
    <source>
        <dbReference type="Proteomes" id="UP000276133"/>
    </source>
</evidence>
<dbReference type="InterPro" id="IPR006029">
    <property type="entry name" value="Neurotrans-gated_channel_TM"/>
</dbReference>
<dbReference type="OrthoDB" id="5975154at2759"/>
<accession>A0A3M7SDY6</accession>
<feature type="transmembrane region" description="Helical" evidence="15">
    <location>
        <begin position="328"/>
        <end position="351"/>
    </location>
</feature>
<dbReference type="InterPro" id="IPR006202">
    <property type="entry name" value="Neur_chan_lig-bd"/>
</dbReference>
<keyword evidence="12" id="KW-1071">Ligand-gated ion channel</keyword>
<gene>
    <name evidence="18" type="ORF">BpHYR1_017618</name>
</gene>
<dbReference type="InterPro" id="IPR002394">
    <property type="entry name" value="Nicotinic_acetylcholine_rcpt"/>
</dbReference>
<dbReference type="GO" id="GO:0045211">
    <property type="term" value="C:postsynaptic membrane"/>
    <property type="evidence" value="ECO:0007669"/>
    <property type="project" value="InterPro"/>
</dbReference>
<keyword evidence="11" id="KW-0325">Glycoprotein</keyword>
<dbReference type="Gene3D" id="2.70.170.10">
    <property type="entry name" value="Neurotransmitter-gated ion-channel ligand-binding domain"/>
    <property type="match status" value="1"/>
</dbReference>
<evidence type="ECO:0000256" key="4">
    <source>
        <dbReference type="ARBA" id="ARBA00022692"/>
    </source>
</evidence>
<dbReference type="Gene3D" id="1.20.58.390">
    <property type="entry name" value="Neurotransmitter-gated ion-channel transmembrane domain"/>
    <property type="match status" value="2"/>
</dbReference>
<evidence type="ECO:0000256" key="14">
    <source>
        <dbReference type="ARBA" id="ARBA00034099"/>
    </source>
</evidence>
<dbReference type="InterPro" id="IPR036734">
    <property type="entry name" value="Neur_chan_lig-bd_sf"/>
</dbReference>
<feature type="chain" id="PRO_5022266176" evidence="15">
    <location>
        <begin position="21"/>
        <end position="616"/>
    </location>
</feature>
<keyword evidence="19" id="KW-1185">Reference proteome</keyword>
<evidence type="ECO:0000313" key="18">
    <source>
        <dbReference type="EMBL" id="RNA33865.1"/>
    </source>
</evidence>
<evidence type="ECO:0000256" key="1">
    <source>
        <dbReference type="ARBA" id="ARBA00009237"/>
    </source>
</evidence>
<dbReference type="Proteomes" id="UP000276133">
    <property type="component" value="Unassembled WGS sequence"/>
</dbReference>
<keyword evidence="9" id="KW-1015">Disulfide bond</keyword>
<evidence type="ECO:0000256" key="15">
    <source>
        <dbReference type="RuleBase" id="RU000687"/>
    </source>
</evidence>
<dbReference type="InterPro" id="IPR018000">
    <property type="entry name" value="Neurotransmitter_ion_chnl_CS"/>
</dbReference>
<dbReference type="GO" id="GO:0004888">
    <property type="term" value="F:transmembrane signaling receptor activity"/>
    <property type="evidence" value="ECO:0007669"/>
    <property type="project" value="InterPro"/>
</dbReference>
<dbReference type="PRINTS" id="PR00252">
    <property type="entry name" value="NRIONCHANNEL"/>
</dbReference>
<keyword evidence="10 18" id="KW-0675">Receptor</keyword>
<dbReference type="Pfam" id="PF02931">
    <property type="entry name" value="Neur_chan_LBD"/>
    <property type="match status" value="1"/>
</dbReference>
<keyword evidence="4 15" id="KW-0812">Transmembrane</keyword>
<keyword evidence="7 15" id="KW-0406">Ion transport</keyword>
<evidence type="ECO:0000259" key="17">
    <source>
        <dbReference type="Pfam" id="PF02932"/>
    </source>
</evidence>
<dbReference type="FunFam" id="1.20.58.390:FF:000038">
    <property type="entry name" value="Acetylcholine receptor subunit beta-like 1"/>
    <property type="match status" value="1"/>
</dbReference>
<keyword evidence="6" id="KW-0770">Synapse</keyword>
<evidence type="ECO:0000256" key="3">
    <source>
        <dbReference type="ARBA" id="ARBA00022475"/>
    </source>
</evidence>
<dbReference type="Pfam" id="PF02932">
    <property type="entry name" value="Neur_chan_memb"/>
    <property type="match status" value="1"/>
</dbReference>
<dbReference type="InterPro" id="IPR036719">
    <property type="entry name" value="Neuro-gated_channel_TM_sf"/>
</dbReference>
<dbReference type="GO" id="GO:0022848">
    <property type="term" value="F:acetylcholine-gated monoatomic cation-selective channel activity"/>
    <property type="evidence" value="ECO:0007669"/>
    <property type="project" value="InterPro"/>
</dbReference>
<evidence type="ECO:0000256" key="8">
    <source>
        <dbReference type="ARBA" id="ARBA00023136"/>
    </source>
</evidence>
<evidence type="ECO:0000256" key="5">
    <source>
        <dbReference type="ARBA" id="ARBA00022989"/>
    </source>
</evidence>
<evidence type="ECO:0000256" key="13">
    <source>
        <dbReference type="ARBA" id="ARBA00023303"/>
    </source>
</evidence>
<keyword evidence="15" id="KW-0732">Signal</keyword>
<keyword evidence="13 15" id="KW-0407">Ion channel</keyword>
<dbReference type="InterPro" id="IPR006201">
    <property type="entry name" value="Neur_channel"/>
</dbReference>
<feature type="transmembrane region" description="Helical" evidence="15">
    <location>
        <begin position="263"/>
        <end position="286"/>
    </location>
</feature>
<feature type="transmembrane region" description="Helical" evidence="15">
    <location>
        <begin position="573"/>
        <end position="591"/>
    </location>
</feature>
<keyword evidence="3" id="KW-1003">Cell membrane</keyword>
<dbReference type="FunFam" id="2.70.170.10:FF:000016">
    <property type="entry name" value="Nicotinic acetylcholine receptor subunit"/>
    <property type="match status" value="1"/>
</dbReference>
<evidence type="ECO:0000256" key="9">
    <source>
        <dbReference type="ARBA" id="ARBA00023157"/>
    </source>
</evidence>
<dbReference type="SUPFAM" id="SSF90112">
    <property type="entry name" value="Neurotransmitter-gated ion-channel transmembrane pore"/>
    <property type="match status" value="1"/>
</dbReference>
<sequence length="616" mass="73291">MKNFLLALSVFYHLFISAKFAKILKNFNQTSDFSLDNFKSLIQQDDGDYSPSEERLLRYLFRSYNPNIMPRVNGNESFKLYFGLALGQLINVYDKEQVMKTNVWLHMWWNDPYLQWGHLPEFDHIISIRVPYKQVWTPDIILFNNAHGKYEVSYKCNVVLYQQGGVLWIPPAIYKSSCKIDVKYFPFDQQVCEMIFGSWVYDSNELVFDYFENMHHADLNDYVPSGTWDLVEVPALIEYYNHTTTKKMKTLMVYKIKMRRKSLFYIVNIIIPTFLISFLSVCVFYLPTDDGEKITLSLGMLFALVVFFLLISKIIPPTSIVVPLISKYLLFTFIMNILSVLNTCITINFYYKRLKIEQLPNWIRLLVTDFLPRMLFMKKRKKNKNNNSLLIEKNFEKNCFKSISSEFRINKPNSPIIQTKLNSEFRTNYENNHEYFKNEYRKKFSSYHDLFLTSRDNDAHLNTKKINFENYSNSEEFHDKSDIKSKKKSNDLKNFNYYAKKWTSFENQQDLKKSQSTRTIYKTTYSLDNKKLTDRFLKVCKSVEYIANLIKVQAELDEIKEDWKYIAAVFDRFNLIVFLVVTFLGTYQFLFDAPYLFEESNQKNLIKTYSLNLLKP</sequence>
<feature type="signal peptide" evidence="15">
    <location>
        <begin position="1"/>
        <end position="20"/>
    </location>
</feature>
<feature type="domain" description="Neurotransmitter-gated ion-channel ligand-binding" evidence="16">
    <location>
        <begin position="53"/>
        <end position="261"/>
    </location>
</feature>
<feature type="domain" description="Neurotransmitter-gated ion-channel transmembrane" evidence="17">
    <location>
        <begin position="269"/>
        <end position="587"/>
    </location>
</feature>
<comment type="subcellular location">
    <subcellularLocation>
        <location evidence="14">Synaptic cell membrane</location>
        <topology evidence="14">Multi-pass membrane protein</topology>
    </subcellularLocation>
</comment>
<protein>
    <submittedName>
        <fullName evidence="18">Acetylcholine receptor subunit beta-like 1</fullName>
    </submittedName>
</protein>
<evidence type="ECO:0000256" key="12">
    <source>
        <dbReference type="ARBA" id="ARBA00023286"/>
    </source>
</evidence>
<comment type="caution">
    <text evidence="18">The sequence shown here is derived from an EMBL/GenBank/DDBJ whole genome shotgun (WGS) entry which is preliminary data.</text>
</comment>
<organism evidence="18 19">
    <name type="scientific">Brachionus plicatilis</name>
    <name type="common">Marine rotifer</name>
    <name type="synonym">Brachionus muelleri</name>
    <dbReference type="NCBI Taxonomy" id="10195"/>
    <lineage>
        <taxon>Eukaryota</taxon>
        <taxon>Metazoa</taxon>
        <taxon>Spiralia</taxon>
        <taxon>Gnathifera</taxon>
        <taxon>Rotifera</taxon>
        <taxon>Eurotatoria</taxon>
        <taxon>Monogononta</taxon>
        <taxon>Pseudotrocha</taxon>
        <taxon>Ploima</taxon>
        <taxon>Brachionidae</taxon>
        <taxon>Brachionus</taxon>
    </lineage>
</organism>
<evidence type="ECO:0000256" key="7">
    <source>
        <dbReference type="ARBA" id="ARBA00023065"/>
    </source>
</evidence>
<reference evidence="18 19" key="1">
    <citation type="journal article" date="2018" name="Sci. Rep.">
        <title>Genomic signatures of local adaptation to the degree of environmental predictability in rotifers.</title>
        <authorList>
            <person name="Franch-Gras L."/>
            <person name="Hahn C."/>
            <person name="Garcia-Roger E.M."/>
            <person name="Carmona M.J."/>
            <person name="Serra M."/>
            <person name="Gomez A."/>
        </authorList>
    </citation>
    <scope>NUCLEOTIDE SEQUENCE [LARGE SCALE GENOMIC DNA]</scope>
    <source>
        <strain evidence="18">HYR1</strain>
    </source>
</reference>
<dbReference type="PROSITE" id="PS00236">
    <property type="entry name" value="NEUROTR_ION_CHANNEL"/>
    <property type="match status" value="1"/>
</dbReference>
<name>A0A3M7SDY6_BRAPC</name>
<dbReference type="STRING" id="10195.A0A3M7SDY6"/>
<evidence type="ECO:0000256" key="10">
    <source>
        <dbReference type="ARBA" id="ARBA00023170"/>
    </source>
</evidence>
<proteinExistence type="inferred from homology"/>
<dbReference type="AlphaFoldDB" id="A0A3M7SDY6"/>
<feature type="transmembrane region" description="Helical" evidence="15">
    <location>
        <begin position="298"/>
        <end position="316"/>
    </location>
</feature>
<dbReference type="InterPro" id="IPR038050">
    <property type="entry name" value="Neuro_actylchol_rec"/>
</dbReference>
<dbReference type="PRINTS" id="PR00254">
    <property type="entry name" value="NICOTINICR"/>
</dbReference>
<dbReference type="CDD" id="cd19064">
    <property type="entry name" value="LGIC_TM_nAChR"/>
    <property type="match status" value="1"/>
</dbReference>
<dbReference type="EMBL" id="REGN01001565">
    <property type="protein sequence ID" value="RNA33865.1"/>
    <property type="molecule type" value="Genomic_DNA"/>
</dbReference>
<comment type="similarity">
    <text evidence="1">Belongs to the ligand-gated ion channel (TC 1.A.9) family. Acetylcholine receptor (TC 1.A.9.1) subfamily.</text>
</comment>
<keyword evidence="8 15" id="KW-0472">Membrane</keyword>
<evidence type="ECO:0000256" key="6">
    <source>
        <dbReference type="ARBA" id="ARBA00023018"/>
    </source>
</evidence>
<keyword evidence="5 15" id="KW-1133">Transmembrane helix</keyword>
<evidence type="ECO:0000259" key="16">
    <source>
        <dbReference type="Pfam" id="PF02931"/>
    </source>
</evidence>
<evidence type="ECO:0000256" key="11">
    <source>
        <dbReference type="ARBA" id="ARBA00023180"/>
    </source>
</evidence>
<dbReference type="PANTHER" id="PTHR18945">
    <property type="entry name" value="NEUROTRANSMITTER GATED ION CHANNEL"/>
    <property type="match status" value="1"/>
</dbReference>
<dbReference type="SUPFAM" id="SSF63712">
    <property type="entry name" value="Nicotinic receptor ligand binding domain-like"/>
    <property type="match status" value="1"/>
</dbReference>